<feature type="compositionally biased region" description="Basic and acidic residues" evidence="1">
    <location>
        <begin position="20"/>
        <end position="38"/>
    </location>
</feature>
<proteinExistence type="predicted"/>
<sequence length="246" mass="26237">MQFSRLHTSLELRVLAPKPEQLERVRARERARESDEMGRTSASQVMGSNPGANPRGDDGIDGSLGLLSTTKPRSSSVRPSRQRRARDRALCALDGGACTSARNRGSRRVSSTPREREEKKKKKKRGGKERSRWDEQEAHRGPQGAGSEVCIFFTSIKMRVSGLTSLQSAQSSRSTIHVAAAAAAAAPAPAASSSTDDWEEEGDGGGGGAAGGVCDTCTSKVRSEAEWSGLDWSAAVAAIRVRDGQE</sequence>
<feature type="compositionally biased region" description="Polar residues" evidence="1">
    <location>
        <begin position="40"/>
        <end position="51"/>
    </location>
</feature>
<dbReference type="EMBL" id="LVLJ01002675">
    <property type="protein sequence ID" value="OAE24191.1"/>
    <property type="molecule type" value="Genomic_DNA"/>
</dbReference>
<evidence type="ECO:0000313" key="2">
    <source>
        <dbReference type="EMBL" id="OAE24191.1"/>
    </source>
</evidence>
<feature type="compositionally biased region" description="Low complexity" evidence="1">
    <location>
        <begin position="61"/>
        <end position="79"/>
    </location>
</feature>
<feature type="region of interest" description="Disordered" evidence="1">
    <location>
        <begin position="1"/>
        <end position="145"/>
    </location>
</feature>
<gene>
    <name evidence="2" type="ORF">AXG93_2752s2080</name>
</gene>
<feature type="compositionally biased region" description="Polar residues" evidence="1">
    <location>
        <begin position="100"/>
        <end position="112"/>
    </location>
</feature>
<organism evidence="2 3">
    <name type="scientific">Marchantia polymorpha subsp. ruderalis</name>
    <dbReference type="NCBI Taxonomy" id="1480154"/>
    <lineage>
        <taxon>Eukaryota</taxon>
        <taxon>Viridiplantae</taxon>
        <taxon>Streptophyta</taxon>
        <taxon>Embryophyta</taxon>
        <taxon>Marchantiophyta</taxon>
        <taxon>Marchantiopsida</taxon>
        <taxon>Marchantiidae</taxon>
        <taxon>Marchantiales</taxon>
        <taxon>Marchantiaceae</taxon>
        <taxon>Marchantia</taxon>
    </lineage>
</organism>
<protein>
    <submittedName>
        <fullName evidence="2">Uncharacterized protein</fullName>
    </submittedName>
</protein>
<dbReference type="AlphaFoldDB" id="A0A176VUZ6"/>
<keyword evidence="3" id="KW-1185">Reference proteome</keyword>
<evidence type="ECO:0000313" key="3">
    <source>
        <dbReference type="Proteomes" id="UP000077202"/>
    </source>
</evidence>
<dbReference type="Proteomes" id="UP000077202">
    <property type="component" value="Unassembled WGS sequence"/>
</dbReference>
<name>A0A176VUZ6_MARPO</name>
<accession>A0A176VUZ6</accession>
<feature type="compositionally biased region" description="Basic and acidic residues" evidence="1">
    <location>
        <begin position="128"/>
        <end position="140"/>
    </location>
</feature>
<comment type="caution">
    <text evidence="2">The sequence shown here is derived from an EMBL/GenBank/DDBJ whole genome shotgun (WGS) entry which is preliminary data.</text>
</comment>
<evidence type="ECO:0000256" key="1">
    <source>
        <dbReference type="SAM" id="MobiDB-lite"/>
    </source>
</evidence>
<reference evidence="2" key="1">
    <citation type="submission" date="2016-03" db="EMBL/GenBank/DDBJ databases">
        <title>Mechanisms controlling the formation of the plant cell surface in tip-growing cells are functionally conserved among land plants.</title>
        <authorList>
            <person name="Honkanen S."/>
            <person name="Jones V.A."/>
            <person name="Morieri G."/>
            <person name="Champion C."/>
            <person name="Hetherington A.J."/>
            <person name="Kelly S."/>
            <person name="Saint-Marcoux D."/>
            <person name="Proust H."/>
            <person name="Prescott H."/>
            <person name="Dolan L."/>
        </authorList>
    </citation>
    <scope>NUCLEOTIDE SEQUENCE [LARGE SCALE GENOMIC DNA]</scope>
    <source>
        <tissue evidence="2">Whole gametophyte</tissue>
    </source>
</reference>
<feature type="region of interest" description="Disordered" evidence="1">
    <location>
        <begin position="185"/>
        <end position="215"/>
    </location>
</feature>